<keyword evidence="4" id="KW-0645">Protease</keyword>
<feature type="region of interest" description="Disordered" evidence="3">
    <location>
        <begin position="15"/>
        <end position="41"/>
    </location>
</feature>
<evidence type="ECO:0000256" key="3">
    <source>
        <dbReference type="SAM" id="MobiDB-lite"/>
    </source>
</evidence>
<evidence type="ECO:0000256" key="1">
    <source>
        <dbReference type="ARBA" id="ARBA00007039"/>
    </source>
</evidence>
<organism evidence="4 5">
    <name type="scientific">Chloropicon roscoffensis</name>
    <dbReference type="NCBI Taxonomy" id="1461544"/>
    <lineage>
        <taxon>Eukaryota</taxon>
        <taxon>Viridiplantae</taxon>
        <taxon>Chlorophyta</taxon>
        <taxon>Chloropicophyceae</taxon>
        <taxon>Chloropicales</taxon>
        <taxon>Chloropicaceae</taxon>
        <taxon>Chloropicon</taxon>
    </lineage>
</organism>
<dbReference type="Gene3D" id="3.90.226.10">
    <property type="entry name" value="2-enoyl-CoA Hydratase, Chain A, domain 1"/>
    <property type="match status" value="1"/>
</dbReference>
<protein>
    <recommendedName>
        <fullName evidence="2">ATP-dependent Clp protease proteolytic subunit</fullName>
    </recommendedName>
</protein>
<dbReference type="Pfam" id="PF00574">
    <property type="entry name" value="CLP_protease"/>
    <property type="match status" value="1"/>
</dbReference>
<comment type="similarity">
    <text evidence="1 2">Belongs to the peptidase S14 family.</text>
</comment>
<dbReference type="AlphaFoldDB" id="A0AAX4P5Q0"/>
<evidence type="ECO:0000313" key="4">
    <source>
        <dbReference type="EMBL" id="WZN61258.1"/>
    </source>
</evidence>
<dbReference type="InterPro" id="IPR029045">
    <property type="entry name" value="ClpP/crotonase-like_dom_sf"/>
</dbReference>
<dbReference type="GO" id="GO:0009368">
    <property type="term" value="C:endopeptidase Clp complex"/>
    <property type="evidence" value="ECO:0007669"/>
    <property type="project" value="TreeGrafter"/>
</dbReference>
<reference evidence="4 5" key="1">
    <citation type="submission" date="2024-03" db="EMBL/GenBank/DDBJ databases">
        <title>Complete genome sequence of the green alga Chloropicon roscoffensis RCC1871.</title>
        <authorList>
            <person name="Lemieux C."/>
            <person name="Pombert J.-F."/>
            <person name="Otis C."/>
            <person name="Turmel M."/>
        </authorList>
    </citation>
    <scope>NUCLEOTIDE SEQUENCE [LARGE SCALE GENOMIC DNA]</scope>
    <source>
        <strain evidence="4 5">RCC1871</strain>
    </source>
</reference>
<dbReference type="GO" id="GO:0009536">
    <property type="term" value="C:plastid"/>
    <property type="evidence" value="ECO:0007669"/>
    <property type="project" value="UniProtKB-ARBA"/>
</dbReference>
<dbReference type="InterPro" id="IPR023562">
    <property type="entry name" value="ClpP/TepA"/>
</dbReference>
<dbReference type="Proteomes" id="UP001472866">
    <property type="component" value="Chromosome 04"/>
</dbReference>
<name>A0AAX4P5Q0_9CHLO</name>
<gene>
    <name evidence="4" type="ORF">HKI87_04g27930</name>
</gene>
<dbReference type="SUPFAM" id="SSF52096">
    <property type="entry name" value="ClpP/crotonase"/>
    <property type="match status" value="1"/>
</dbReference>
<evidence type="ECO:0000256" key="2">
    <source>
        <dbReference type="RuleBase" id="RU003567"/>
    </source>
</evidence>
<evidence type="ECO:0000313" key="5">
    <source>
        <dbReference type="Proteomes" id="UP001472866"/>
    </source>
</evidence>
<accession>A0AAX4P5Q0</accession>
<dbReference type="PANTHER" id="PTHR10381:SF11">
    <property type="entry name" value="ATP-DEPENDENT CLP PROTEASE PROTEOLYTIC SUBUNIT, MITOCHONDRIAL"/>
    <property type="match status" value="1"/>
</dbReference>
<dbReference type="PRINTS" id="PR00127">
    <property type="entry name" value="CLPPROTEASEP"/>
</dbReference>
<dbReference type="InterPro" id="IPR001907">
    <property type="entry name" value="ClpP"/>
</dbReference>
<dbReference type="GO" id="GO:0051117">
    <property type="term" value="F:ATPase binding"/>
    <property type="evidence" value="ECO:0007669"/>
    <property type="project" value="TreeGrafter"/>
</dbReference>
<dbReference type="CDD" id="cd07017">
    <property type="entry name" value="S14_ClpP_2"/>
    <property type="match status" value="1"/>
</dbReference>
<keyword evidence="5" id="KW-1185">Reference proteome</keyword>
<dbReference type="GO" id="GO:0006515">
    <property type="term" value="P:protein quality control for misfolded or incompletely synthesized proteins"/>
    <property type="evidence" value="ECO:0007669"/>
    <property type="project" value="TreeGrafter"/>
</dbReference>
<dbReference type="GO" id="GO:0004252">
    <property type="term" value="F:serine-type endopeptidase activity"/>
    <property type="evidence" value="ECO:0007669"/>
    <property type="project" value="InterPro"/>
</dbReference>
<dbReference type="GO" id="GO:0004176">
    <property type="term" value="F:ATP-dependent peptidase activity"/>
    <property type="evidence" value="ECO:0007669"/>
    <property type="project" value="InterPro"/>
</dbReference>
<keyword evidence="4" id="KW-0378">Hydrolase</keyword>
<dbReference type="PANTHER" id="PTHR10381">
    <property type="entry name" value="ATP-DEPENDENT CLP PROTEASE PROTEOLYTIC SUBUNIT"/>
    <property type="match status" value="1"/>
</dbReference>
<dbReference type="EMBL" id="CP151504">
    <property type="protein sequence ID" value="WZN61258.1"/>
    <property type="molecule type" value="Genomic_DNA"/>
</dbReference>
<proteinExistence type="inferred from homology"/>
<sequence length="272" mass="29184">MAAFAARGLGARASARGTSASHAPLGVRGRPATRTSARKPAWEGQVRGFKTVASAGPVIQPTIQVGEDTTDMMTYLLQNRILFVSGYLNDDSTTQIVGSLMALEQVDNTKEIKLYMNSPGGSIYNVAGIIDVMDTMKSPISTIAFGSVAHNSTLVLAAGDKGKRYAMPNSRVMMVQPMGGAMGSFVEVGITAQELNRQMRFSNELFAKYTGKTVEEIEMETDREKFLGPEQAVELGIVDGIIGEVSGVSKMVEETIKDFKENSAWRGAGTKT</sequence>